<evidence type="ECO:0000313" key="1">
    <source>
        <dbReference type="EMBL" id="UPU46938.1"/>
    </source>
</evidence>
<dbReference type="AlphaFoldDB" id="A0AB38RNP0"/>
<dbReference type="EMBL" id="CP096568">
    <property type="protein sequence ID" value="UPU46938.1"/>
    <property type="molecule type" value="Genomic_DNA"/>
</dbReference>
<sequence>MIESAPQLPEQRETLDGDALAHALAAMRTVLDGALAGVSGARDVLLATQAGGDFESGQGNGGEIALDLYLAHAAADLRTALSLIRDQLRDGL</sequence>
<dbReference type="Proteomes" id="UP000831484">
    <property type="component" value="Plasmid pdjl-6-5"/>
</dbReference>
<accession>A0AB38RNP0</accession>
<name>A0AB38RNP0_RHOSG</name>
<proteinExistence type="predicted"/>
<keyword evidence="1" id="KW-0614">Plasmid</keyword>
<gene>
    <name evidence="1" type="ORF">M0639_34500</name>
</gene>
<evidence type="ECO:0000313" key="2">
    <source>
        <dbReference type="Proteomes" id="UP000831484"/>
    </source>
</evidence>
<reference evidence="2" key="1">
    <citation type="journal article" date="2022" name="Environ. Microbiol.">
        <title>Functional analysis, diversity, and distribution of carbendazim hydrolases MheI and CbmA, responsible for the initial step in carbendazim degradation.</title>
        <authorList>
            <person name="Zhang M."/>
            <person name="Bai X."/>
            <person name="Li Q."/>
            <person name="Zhang L."/>
            <person name="Zhu Q."/>
            <person name="Gao S."/>
            <person name="Ke Z."/>
            <person name="Jiang M."/>
            <person name="Hu J."/>
            <person name="Qiu J."/>
            <person name="Hong Q."/>
        </authorList>
    </citation>
    <scope>NUCLEOTIDE SEQUENCE [LARGE SCALE GENOMIC DNA]</scope>
    <source>
        <strain evidence="2">djl-6</strain>
    </source>
</reference>
<keyword evidence="2" id="KW-1185">Reference proteome</keyword>
<dbReference type="RefSeq" id="WP_064075563.1">
    <property type="nucleotide sequence ID" value="NZ_CP096568.1"/>
</dbReference>
<geneLocation type="plasmid" evidence="1 2">
    <name>pdjl-6-5</name>
</geneLocation>
<organism evidence="1 2">
    <name type="scientific">Rhodococcus qingshengii JCM 15477</name>
    <dbReference type="NCBI Taxonomy" id="1303681"/>
    <lineage>
        <taxon>Bacteria</taxon>
        <taxon>Bacillati</taxon>
        <taxon>Actinomycetota</taxon>
        <taxon>Actinomycetes</taxon>
        <taxon>Mycobacteriales</taxon>
        <taxon>Nocardiaceae</taxon>
        <taxon>Rhodococcus</taxon>
        <taxon>Rhodococcus erythropolis group</taxon>
    </lineage>
</organism>
<protein>
    <submittedName>
        <fullName evidence="1">Uncharacterized protein</fullName>
    </submittedName>
</protein>